<dbReference type="SUPFAM" id="SSF103473">
    <property type="entry name" value="MFS general substrate transporter"/>
    <property type="match status" value="1"/>
</dbReference>
<dbReference type="EMBL" id="MDER01000041">
    <property type="protein sequence ID" value="ODP28204.1"/>
    <property type="molecule type" value="Genomic_DNA"/>
</dbReference>
<dbReference type="PATRIC" id="fig|1886670.3.peg.2448"/>
<keyword evidence="5 7" id="KW-1133">Transmembrane helix</keyword>
<protein>
    <recommendedName>
        <fullName evidence="8">Major facilitator superfamily (MFS) profile domain-containing protein</fullName>
    </recommendedName>
</protein>
<dbReference type="STRING" id="1886670.PTI45_02405"/>
<dbReference type="GO" id="GO:0022857">
    <property type="term" value="F:transmembrane transporter activity"/>
    <property type="evidence" value="ECO:0007669"/>
    <property type="project" value="InterPro"/>
</dbReference>
<keyword evidence="6 7" id="KW-0472">Membrane</keyword>
<dbReference type="PANTHER" id="PTHR23514:SF3">
    <property type="entry name" value="BYPASS OF STOP CODON PROTEIN 6"/>
    <property type="match status" value="1"/>
</dbReference>
<feature type="transmembrane region" description="Helical" evidence="7">
    <location>
        <begin position="361"/>
        <end position="382"/>
    </location>
</feature>
<proteinExistence type="inferred from homology"/>
<feature type="domain" description="Major facilitator superfamily (MFS) profile" evidence="8">
    <location>
        <begin position="4"/>
        <end position="387"/>
    </location>
</feature>
<comment type="caution">
    <text evidence="9">The sequence shown here is derived from an EMBL/GenBank/DDBJ whole genome shotgun (WGS) entry which is preliminary data.</text>
</comment>
<keyword evidence="3" id="KW-0813">Transport</keyword>
<dbReference type="PANTHER" id="PTHR23514">
    <property type="entry name" value="BYPASS OF STOP CODON PROTEIN 6"/>
    <property type="match status" value="1"/>
</dbReference>
<feature type="transmembrane region" description="Helical" evidence="7">
    <location>
        <begin position="245"/>
        <end position="264"/>
    </location>
</feature>
<dbReference type="InterPro" id="IPR011701">
    <property type="entry name" value="MFS"/>
</dbReference>
<feature type="transmembrane region" description="Helical" evidence="7">
    <location>
        <begin position="69"/>
        <end position="88"/>
    </location>
</feature>
<accession>A0A1E3L3F4</accession>
<evidence type="ECO:0000256" key="2">
    <source>
        <dbReference type="ARBA" id="ARBA00008335"/>
    </source>
</evidence>
<evidence type="ECO:0000259" key="8">
    <source>
        <dbReference type="PROSITE" id="PS50850"/>
    </source>
</evidence>
<dbReference type="InterPro" id="IPR020846">
    <property type="entry name" value="MFS_dom"/>
</dbReference>
<feature type="transmembrane region" description="Helical" evidence="7">
    <location>
        <begin position="42"/>
        <end position="62"/>
    </location>
</feature>
<feature type="transmembrane region" description="Helical" evidence="7">
    <location>
        <begin position="94"/>
        <end position="117"/>
    </location>
</feature>
<evidence type="ECO:0000313" key="10">
    <source>
        <dbReference type="Proteomes" id="UP000094578"/>
    </source>
</evidence>
<dbReference type="Proteomes" id="UP000094578">
    <property type="component" value="Unassembled WGS sequence"/>
</dbReference>
<evidence type="ECO:0000256" key="6">
    <source>
        <dbReference type="ARBA" id="ARBA00023136"/>
    </source>
</evidence>
<organism evidence="9 10">
    <name type="scientific">Paenibacillus nuruki</name>
    <dbReference type="NCBI Taxonomy" id="1886670"/>
    <lineage>
        <taxon>Bacteria</taxon>
        <taxon>Bacillati</taxon>
        <taxon>Bacillota</taxon>
        <taxon>Bacilli</taxon>
        <taxon>Bacillales</taxon>
        <taxon>Paenibacillaceae</taxon>
        <taxon>Paenibacillus</taxon>
    </lineage>
</organism>
<gene>
    <name evidence="9" type="ORF">PTI45_02405</name>
</gene>
<dbReference type="PROSITE" id="PS50850">
    <property type="entry name" value="MFS"/>
    <property type="match status" value="1"/>
</dbReference>
<evidence type="ECO:0000256" key="3">
    <source>
        <dbReference type="ARBA" id="ARBA00022448"/>
    </source>
</evidence>
<comment type="similarity">
    <text evidence="2">Belongs to the major facilitator superfamily.</text>
</comment>
<feature type="transmembrane region" description="Helical" evidence="7">
    <location>
        <begin position="157"/>
        <end position="176"/>
    </location>
</feature>
<dbReference type="GO" id="GO:0005886">
    <property type="term" value="C:plasma membrane"/>
    <property type="evidence" value="ECO:0007669"/>
    <property type="project" value="UniProtKB-SubCell"/>
</dbReference>
<feature type="transmembrane region" description="Helical" evidence="7">
    <location>
        <begin position="9"/>
        <end position="30"/>
    </location>
</feature>
<sequence length="400" mass="44123">MKKFALASYLMYFLAGLVVTTIGAIMPQLLGHYNLSYTEGGTLVFIGSIGFLIGVPLSAYMMHRFGEKVTLASSALIIAVTQSMMLTLPEYSWITILNFFNSLSVSAIEVVVAALVMERFVSRRAVTMSYLEVSFGLGALGMPVFASGFIALGHWQWVFAVTGLISLVMGIVWMRIQYSREEETSSNQAVDAVEVAPSATVTGRHKIVLLSIFLLMIFVYCGIEGSLNNFLSSIFISYFGSSEYYASISIGAFWGAMVIGRLATSWIIRRVNYSRFLLISMSLSLLILLAFLVFRQEWAGYLLVPLLGFTMSGVYSITMVYANHTLPNMARTVTSLITGFAGFGNAVFPVLIGYTLDRAPIQVSLMLIASYAVAFLILLLIIMGNYRKWKRVDADEAIKI</sequence>
<feature type="transmembrane region" description="Helical" evidence="7">
    <location>
        <begin position="207"/>
        <end position="225"/>
    </location>
</feature>
<reference evidence="9 10" key="1">
    <citation type="submission" date="2016-08" db="EMBL/GenBank/DDBJ databases">
        <title>Genome sequencing of Paenibacillus sp. TI45-13ar, isolated from Korean traditional nuruk.</title>
        <authorList>
            <person name="Kim S.-J."/>
        </authorList>
    </citation>
    <scope>NUCLEOTIDE SEQUENCE [LARGE SCALE GENOMIC DNA]</scope>
    <source>
        <strain evidence="9 10">TI45-13ar</strain>
    </source>
</reference>
<feature type="transmembrane region" description="Helical" evidence="7">
    <location>
        <begin position="300"/>
        <end position="321"/>
    </location>
</feature>
<feature type="transmembrane region" description="Helical" evidence="7">
    <location>
        <begin position="129"/>
        <end position="151"/>
    </location>
</feature>
<comment type="subcellular location">
    <subcellularLocation>
        <location evidence="1">Cell membrane</location>
        <topology evidence="1">Multi-pass membrane protein</topology>
    </subcellularLocation>
</comment>
<keyword evidence="4 7" id="KW-0812">Transmembrane</keyword>
<dbReference type="InterPro" id="IPR051788">
    <property type="entry name" value="MFS_Transporter"/>
</dbReference>
<dbReference type="RefSeq" id="WP_069327825.1">
    <property type="nucleotide sequence ID" value="NZ_MDER01000041.1"/>
</dbReference>
<evidence type="ECO:0000313" key="9">
    <source>
        <dbReference type="EMBL" id="ODP28204.1"/>
    </source>
</evidence>
<evidence type="ECO:0000256" key="5">
    <source>
        <dbReference type="ARBA" id="ARBA00022989"/>
    </source>
</evidence>
<dbReference type="InterPro" id="IPR036259">
    <property type="entry name" value="MFS_trans_sf"/>
</dbReference>
<dbReference type="AlphaFoldDB" id="A0A1E3L3F4"/>
<feature type="transmembrane region" description="Helical" evidence="7">
    <location>
        <begin position="333"/>
        <end position="355"/>
    </location>
</feature>
<keyword evidence="10" id="KW-1185">Reference proteome</keyword>
<evidence type="ECO:0000256" key="4">
    <source>
        <dbReference type="ARBA" id="ARBA00022692"/>
    </source>
</evidence>
<name>A0A1E3L3F4_9BACL</name>
<feature type="transmembrane region" description="Helical" evidence="7">
    <location>
        <begin position="276"/>
        <end position="294"/>
    </location>
</feature>
<evidence type="ECO:0000256" key="7">
    <source>
        <dbReference type="SAM" id="Phobius"/>
    </source>
</evidence>
<dbReference type="Gene3D" id="1.20.1250.20">
    <property type="entry name" value="MFS general substrate transporter like domains"/>
    <property type="match status" value="2"/>
</dbReference>
<evidence type="ECO:0000256" key="1">
    <source>
        <dbReference type="ARBA" id="ARBA00004651"/>
    </source>
</evidence>
<dbReference type="Pfam" id="PF07690">
    <property type="entry name" value="MFS_1"/>
    <property type="match status" value="1"/>
</dbReference>